<feature type="domain" description="DUF1542" evidence="4">
    <location>
        <begin position="1612"/>
        <end position="1683"/>
    </location>
</feature>
<feature type="domain" description="DUF1542" evidence="4">
    <location>
        <begin position="2793"/>
        <end position="2856"/>
    </location>
</feature>
<dbReference type="InterPro" id="IPR011439">
    <property type="entry name" value="DUF1542"/>
</dbReference>
<organism evidence="5 6">
    <name type="scientific">Fructobacillus apis</name>
    <dbReference type="NCBI Taxonomy" id="2935017"/>
    <lineage>
        <taxon>Bacteria</taxon>
        <taxon>Bacillati</taxon>
        <taxon>Bacillota</taxon>
        <taxon>Bacilli</taxon>
        <taxon>Lactobacillales</taxon>
        <taxon>Lactobacillaceae</taxon>
        <taxon>Fructobacillus</taxon>
    </lineage>
</organism>
<name>A0ABT0ZND9_9LACO</name>
<evidence type="ECO:0000256" key="3">
    <source>
        <dbReference type="SAM" id="SignalP"/>
    </source>
</evidence>
<keyword evidence="2" id="KW-0175">Coiled coil</keyword>
<accession>A0ABT0ZND9</accession>
<dbReference type="Pfam" id="PF07564">
    <property type="entry name" value="DUF1542"/>
    <property type="match status" value="12"/>
</dbReference>
<evidence type="ECO:0000259" key="4">
    <source>
        <dbReference type="Pfam" id="PF07564"/>
    </source>
</evidence>
<feature type="signal peptide" evidence="3">
    <location>
        <begin position="1"/>
        <end position="34"/>
    </location>
</feature>
<feature type="domain" description="DUF1542" evidence="4">
    <location>
        <begin position="1843"/>
        <end position="1908"/>
    </location>
</feature>
<feature type="domain" description="DUF1542" evidence="4">
    <location>
        <begin position="648"/>
        <end position="713"/>
    </location>
</feature>
<proteinExistence type="predicted"/>
<feature type="domain" description="DUF1542" evidence="4">
    <location>
        <begin position="469"/>
        <end position="531"/>
    </location>
</feature>
<evidence type="ECO:0000256" key="1">
    <source>
        <dbReference type="ARBA" id="ARBA00022729"/>
    </source>
</evidence>
<feature type="domain" description="DUF1542" evidence="4">
    <location>
        <begin position="2090"/>
        <end position="2159"/>
    </location>
</feature>
<reference evidence="5 6" key="1">
    <citation type="submission" date="2022-06" db="EMBL/GenBank/DDBJ databases">
        <title>Fructobacillus taiwanensis sp. nov., isolated from the honeybee.</title>
        <authorList>
            <person name="Chen Y.-S."/>
            <person name="Wang L.-T."/>
            <person name="Lee Y.-S."/>
            <person name="Chang Y.-C."/>
            <person name="Wu H.-C."/>
            <person name="Liao C.-Y."/>
            <person name="Chen W.-H."/>
            <person name="Deng J.-N."/>
            <person name="Wang Y.-H."/>
        </authorList>
    </citation>
    <scope>NUCLEOTIDE SEQUENCE [LARGE SCALE GENOMIC DNA]</scope>
    <source>
        <strain evidence="5 6">W13</strain>
    </source>
</reference>
<feature type="domain" description="DUF1542" evidence="4">
    <location>
        <begin position="1048"/>
        <end position="1106"/>
    </location>
</feature>
<dbReference type="Proteomes" id="UP001523234">
    <property type="component" value="Unassembled WGS sequence"/>
</dbReference>
<evidence type="ECO:0000313" key="6">
    <source>
        <dbReference type="Proteomes" id="UP001523234"/>
    </source>
</evidence>
<feature type="domain" description="DUF1542" evidence="4">
    <location>
        <begin position="1931"/>
        <end position="2001"/>
    </location>
</feature>
<dbReference type="EMBL" id="JAMWYK010000001">
    <property type="protein sequence ID" value="MCO0831480.1"/>
    <property type="molecule type" value="Genomic_DNA"/>
</dbReference>
<evidence type="ECO:0000256" key="2">
    <source>
        <dbReference type="SAM" id="Coils"/>
    </source>
</evidence>
<gene>
    <name evidence="5" type="ORF">NFX39_00020</name>
</gene>
<sequence>MNTRVDKFQKRTHYKMYKAGKRWLVAGMATFALASAGQIVTGHAPINFGQDIIVHAADSSTNYWFGQNADYYKRYTELPGQTSIPQSLQKKWGYAGAEIPKLQKQTNLKFDSLSYDTTTGLYTLTIKMNVPVLATNGAGRTSYLDLGFSDSLSAKTAGIPSLIAANGNPGTLATNGNGVFSNNFSAGSYVGGTSTVSIQINPVKIQKNDGISVMYSSDTGTTGYHAIFSTVRTMGYNEFGLQFNQTLLKQMKTNSTNNISSSKLSTKQKVAEQAKVDSVTTDDDFVNKLQDIDKEIDTKSKINAVPIDTQRATALQQYKDAHHVDEWLAKIKNDPTLTFDQKTAQSKQIEDALAIINGNLGNATDSDDVAAVIADTSQDDVIASAYKPGVDLASQIKSAQAAVDEQVAKSKELVDNNNALTEAEKSTQNSTIDAIGTAVKNNIATKASADDINATQAAGVKNLTDLDTAKPNAYTTLTDKAKAAIATINNDENLTDAEKATKKSQVTDALKKLTDQIDQDTDASVIDSLKNSPDLDTAIATATSNKGITPIGTRREDANRQINQAVSDTKAKINQDPTLTTQEKATQSANVDKAAAEAKAAIASGSAQVVADAVSKAQGEIAGSYVAGKPLPDRQQDAEKDLQATAETAKHNLDDQVAQTNNDVNNNHYLTDDEKAAQKQAIEKAAEAILAKINNATNADDINTLLNDGKSVVGNLNSQKLDARTTINNAAQGAKAKINNNNALTADEKRERVNQIEAAQTAANQAVDAATDADVIAKIPANGSDFDKSVKNATDFSNVTSLNDQQANAGAAVTDAGQKAKDALDAAKTASENAINQDGSLTFEQKAMQKTAIDAAVTNAKRSIASTTNADDVVKARDLAVAAISKMTSDKVDARQSLAKNAQDAIDKINQYDALTSDEKRSRVQQIQDAYDKATTAVDSATDSQVIASVKDATGFTNTVAKATDFSNVLSLADQKTAADKQIDDITAVIKANIDADTNLSSEDKTTQKSTIDAVAASKKNVIDSATNADGIVTAKNVAVQTINGLDKTNADKAVSDQASSAHAAINGNPALTQAQKDAFNKQIDAAKQTVQDNVNQVTDSSTVASLIDSQNSDYAKQLQNVLTQAGQALSIQAQQTAANQAIDTATTATKAKVDADSSITAADKQAQKDALDAVANQAKTAIQQAATADTINQVRDNGTDALNSLDKTNADKAVSDQASSAHVKINGNPALTQVQKDAFNKQIDDAEQTAQSNVNNATDSSTVASLIDSQNSDYAKQLQNVLTQAGQALSIQAQQTAANQAIDNTNTAAKAKVDADPALADADKQAQKATLDKVANQAKQAVQQAATADAVNQAQVDGVNALNRLDKAKADETIASKAKDASDLVNNNPALSDNEKANRNDKIKAAIREVQDKVNQATTPEEVNAAIADTSDFSSVLANATNMDNIETIAQQQTDAKKAIDAANAPAKAKVDADTNLSDADKAAQKATLDSLANAAKQNIQNAQTANDITKAQNTGVKSLNDLDKTTADKQLSDKVAQAHATVNSDNDLLQAEKDARNQAIDAATKTVQDTINKATTLDDIAKALANGADFDSAINKASSTTEVKPLAVQKATAAKAINDAVDTARAKIKADSNLSDADKKAQAATIDDLANKAKANIDAATNADGVVAAKTTGVGSITNLDKTSVDANLAKQAQVAHAEVNNNPALSSAEKQRRNQAIDDAAKAAQDVVNKATTIDDANTVISSGNTLDNALKSATSSDGVKTIAGQQVDAGTEIDNAAAKAKQAIDADKTLTDVDKQAQKDVINSQADMFKKAINAANNADDISKNTAAGVKFLQDLTDAKTQANAKLASDVQNAHDAVNNNKTLSQAQKDARNKQIEDAKTAAQDVINKATTLDGVDGALADGSDYDKAMKNAQDISNVSSVADQQKAAIVAIQQAADAAKQVVNADTNLSDTDKQAQKDALDIVANQAKTAIQQAATADDINQAQDNGINALSNMDKTANDKSAAKQATDAHATINGNPALTQAQKDGFNKQIDNAKNAAQEIVNKATDPSTASAAVDTLNSDYAKQLQNILTNASSIPSLDSQKTTANQAIDNAANTVKSGIDADKNLSDADKTAQKTVVDSQVTAAKQAIADANDADNVNTAQAQGVKAINDLANVKTSADDMIVKAAKTAHDAINNNPALSTAEKASRNAAIDTAASKVQGVVNQATTPDAVNAAIADSSEFKVALTTATDTNGVETIEQQQADAKKAIDAANATAKAKVDTDTNLSDADKAAQKATLDSLANAAKQNIQNAQTADDITKAQNVGVKALQDLTNAKTEANAKLASDVQNAHDAVNTNKALTTAQKAERNQAIDEAQKNTQDAINQATTPSSAKNAGLNIADSLAKVIATDGIPSVAEQQKAAIAAIQQTADQAKQTIDVDKTLTGAQKNDQKAAIDDIVKSATDAINQAMDADSINKIQINMTDALNNIHDQKADALSKLQKQADDANHAIDANNALTTDQKQAAHEAVAKALTNAQAVTDHTTNAEDVVNSGNQAAYNKALQDIADDLAKVPSLVDQVHAAIEKLTEAVNKAKDALSGPDAGAQKMALEKVLSDGTAKLNAQTNADDLKKTLVDVLNTVNGLNQSKTDALTDLDTQSKKATDTVNADPSFTDDEKATRVAAVAKALQDAHDAINEAIDLPGVDAARKATAFSETLKDATSDAGVQTLADRKTDAKKTLQDAADKTKSAIDADKTLTIAQKTAQKQAINQALKIAQNQVDAATTATKVDVSKATNLPTFDALNKAKSDAHQTENKTYNDTKKAIQNNNDLTDAEKQVRISDLDKAHQLASDAIDQAVTPDEIKTANETTAFDNAVKSATDFSKVTPLAERKQAGVATINVAEQKAIDEVNANPKLDADAKTRQIAVLKQQAQAAIAKLDDQSNAQAVVDFIPTVVPTFEKLNQSKVDARARLQNNAATTKAAIDADDNLSDAEKQAQKDAVDAALKQALTNVDNGQDVLTINGIPDGSTAVKKINQGHVPATKTPAQQAEELNGQIDDQAAKIKAEIDADVTLKATDKAAQKQAVDNFVTETKAKIAGLTKYQDRLDVTSKALASLNGFHHQGKPLAEQKADAIAIIRQKADQIRAQIANDSRLTQAQKDIDYQLVEGAVAKAKSQVNAALNADEIVAGLDYGTVQLEAAYQQKVQEQYDEKQSTTPETISVLPQTGETEKKHEEALVAEALVDSMAGFFLSKMNRRRQCEK</sequence>
<dbReference type="NCBIfam" id="TIGR03715">
    <property type="entry name" value="KxYKxGKxW"/>
    <property type="match status" value="1"/>
</dbReference>
<protein>
    <submittedName>
        <fullName evidence="5">DUF1542 domain-containing protein</fullName>
    </submittedName>
</protein>
<feature type="domain" description="DUF1542" evidence="4">
    <location>
        <begin position="2635"/>
        <end position="2696"/>
    </location>
</feature>
<evidence type="ECO:0000313" key="5">
    <source>
        <dbReference type="EMBL" id="MCO0831480.1"/>
    </source>
</evidence>
<keyword evidence="6" id="KW-1185">Reference proteome</keyword>
<dbReference type="RefSeq" id="WP_252441811.1">
    <property type="nucleotide sequence ID" value="NZ_JAMWYK010000001.1"/>
</dbReference>
<feature type="chain" id="PRO_5047018157" evidence="3">
    <location>
        <begin position="35"/>
        <end position="3250"/>
    </location>
</feature>
<dbReference type="Pfam" id="PF19258">
    <property type="entry name" value="KxYKxGKxW_sig"/>
    <property type="match status" value="1"/>
</dbReference>
<feature type="domain" description="DUF1542" evidence="4">
    <location>
        <begin position="720"/>
        <end position="783"/>
    </location>
</feature>
<dbReference type="InterPro" id="IPR022263">
    <property type="entry name" value="KxYKxGKxW"/>
</dbReference>
<comment type="caution">
    <text evidence="5">The sequence shown here is derived from an EMBL/GenBank/DDBJ whole genome shotgun (WGS) entry which is preliminary data.</text>
</comment>
<feature type="coiled-coil region" evidence="2">
    <location>
        <begin position="2713"/>
        <end position="2773"/>
    </location>
</feature>
<feature type="domain" description="DUF1542" evidence="4">
    <location>
        <begin position="891"/>
        <end position="952"/>
    </location>
</feature>
<keyword evidence="1 3" id="KW-0732">Signal</keyword>
<feature type="coiled-coil region" evidence="2">
    <location>
        <begin position="2905"/>
        <end position="2932"/>
    </location>
</feature>
<feature type="domain" description="DUF1542" evidence="4">
    <location>
        <begin position="2953"/>
        <end position="3012"/>
    </location>
</feature>
<dbReference type="Gene3D" id="1.20.5.420">
    <property type="entry name" value="Immunoglobulin FC, subunit C"/>
    <property type="match status" value="2"/>
</dbReference>